<feature type="transmembrane region" description="Helical" evidence="2">
    <location>
        <begin position="294"/>
        <end position="319"/>
    </location>
</feature>
<organism evidence="3 4">
    <name type="scientific">Cystoisospora suis</name>
    <dbReference type="NCBI Taxonomy" id="483139"/>
    <lineage>
        <taxon>Eukaryota</taxon>
        <taxon>Sar</taxon>
        <taxon>Alveolata</taxon>
        <taxon>Apicomplexa</taxon>
        <taxon>Conoidasida</taxon>
        <taxon>Coccidia</taxon>
        <taxon>Eucoccidiorida</taxon>
        <taxon>Eimeriorina</taxon>
        <taxon>Sarcocystidae</taxon>
        <taxon>Cystoisospora</taxon>
    </lineage>
</organism>
<dbReference type="RefSeq" id="XP_067919290.1">
    <property type="nucleotide sequence ID" value="XM_068068734.1"/>
</dbReference>
<protein>
    <recommendedName>
        <fullName evidence="5">Transmembrane protein</fullName>
    </recommendedName>
</protein>
<name>A0A2C6KM58_9APIC</name>
<comment type="caution">
    <text evidence="3">The sequence shown here is derived from an EMBL/GenBank/DDBJ whole genome shotgun (WGS) entry which is preliminary data.</text>
</comment>
<dbReference type="GeneID" id="94431945"/>
<feature type="transmembrane region" description="Helical" evidence="2">
    <location>
        <begin position="194"/>
        <end position="215"/>
    </location>
</feature>
<feature type="transmembrane region" description="Helical" evidence="2">
    <location>
        <begin position="364"/>
        <end position="385"/>
    </location>
</feature>
<keyword evidence="2" id="KW-0472">Membrane</keyword>
<feature type="transmembrane region" description="Helical" evidence="2">
    <location>
        <begin position="261"/>
        <end position="282"/>
    </location>
</feature>
<gene>
    <name evidence="3" type="ORF">CSUI_008606</name>
</gene>
<evidence type="ECO:0000313" key="4">
    <source>
        <dbReference type="Proteomes" id="UP000221165"/>
    </source>
</evidence>
<sequence>MARMRDSDDGKSQVGEDEGGRTILAWGGAYMDEAPAQSLEATRISDSLAARRRNRPSRRRGESRVKSLTLKLVMAAATLGILLSSLVAVRFITCFEAVSLHRLTRRTPPGGTSRRLAGGYELEDLIHVDHGGSQSPTGSLQTALTSCPDGTDESSMVMLPSAETENSHHSSEDLQRPHQKVPAWWESATFRISLYALTLLFLVVAVTCGSLSLSQDIDNSTGAALSYATYGFTGLAVAAAAVVLSIEVWRFPLQVTAREKALLVLPFLLSAVVVGSVLTMLFRFGTTPESPLLSLVYGFVGLAGVADVMVLGLLIRNVVVFHRSRSKRAATPIASEDEWSSGDEAQLPPDHYRTGLKTSSREKALFVLMYLFFLVALACTLATLVKYFTGQSTGIPLTYATYGSAGLFGVMAIVALGNHIRGRAVSRPRESNSERGNWCL</sequence>
<evidence type="ECO:0008006" key="5">
    <source>
        <dbReference type="Google" id="ProtNLM"/>
    </source>
</evidence>
<accession>A0A2C6KM58</accession>
<feature type="region of interest" description="Disordered" evidence="1">
    <location>
        <begin position="131"/>
        <end position="155"/>
    </location>
</feature>
<evidence type="ECO:0000313" key="3">
    <source>
        <dbReference type="EMBL" id="PHJ17572.1"/>
    </source>
</evidence>
<keyword evidence="2" id="KW-0812">Transmembrane</keyword>
<dbReference type="AlphaFoldDB" id="A0A2C6KM58"/>
<evidence type="ECO:0000256" key="1">
    <source>
        <dbReference type="SAM" id="MobiDB-lite"/>
    </source>
</evidence>
<feature type="transmembrane region" description="Helical" evidence="2">
    <location>
        <begin position="227"/>
        <end position="249"/>
    </location>
</feature>
<feature type="compositionally biased region" description="Basic and acidic residues" evidence="1">
    <location>
        <begin position="1"/>
        <end position="11"/>
    </location>
</feature>
<feature type="transmembrane region" description="Helical" evidence="2">
    <location>
        <begin position="397"/>
        <end position="417"/>
    </location>
</feature>
<feature type="transmembrane region" description="Helical" evidence="2">
    <location>
        <begin position="72"/>
        <end position="98"/>
    </location>
</feature>
<dbReference type="EMBL" id="MIGC01004867">
    <property type="protein sequence ID" value="PHJ17572.1"/>
    <property type="molecule type" value="Genomic_DNA"/>
</dbReference>
<feature type="compositionally biased region" description="Polar residues" evidence="1">
    <location>
        <begin position="132"/>
        <end position="145"/>
    </location>
</feature>
<dbReference type="VEuPathDB" id="ToxoDB:CSUI_008606"/>
<dbReference type="Proteomes" id="UP000221165">
    <property type="component" value="Unassembled WGS sequence"/>
</dbReference>
<feature type="region of interest" description="Disordered" evidence="1">
    <location>
        <begin position="1"/>
        <end position="20"/>
    </location>
</feature>
<proteinExistence type="predicted"/>
<keyword evidence="4" id="KW-1185">Reference proteome</keyword>
<keyword evidence="2" id="KW-1133">Transmembrane helix</keyword>
<reference evidence="3 4" key="1">
    <citation type="journal article" date="2017" name="Int. J. Parasitol.">
        <title>The genome of the protozoan parasite Cystoisospora suis and a reverse vaccinology approach to identify vaccine candidates.</title>
        <authorList>
            <person name="Palmieri N."/>
            <person name="Shrestha A."/>
            <person name="Ruttkowski B."/>
            <person name="Beck T."/>
            <person name="Vogl C."/>
            <person name="Tomley F."/>
            <person name="Blake D.P."/>
            <person name="Joachim A."/>
        </authorList>
    </citation>
    <scope>NUCLEOTIDE SEQUENCE [LARGE SCALE GENOMIC DNA]</scope>
    <source>
        <strain evidence="3 4">Wien I</strain>
    </source>
</reference>
<evidence type="ECO:0000256" key="2">
    <source>
        <dbReference type="SAM" id="Phobius"/>
    </source>
</evidence>